<reference evidence="2 3" key="1">
    <citation type="journal article" date="2022" name="Environ. Microbiol. Rep.">
        <title>Eco-phylogenetic analyses reveal divergent evolution of vitamin B12 metabolism in the marine bacterial family 'Psychromonadaceae'.</title>
        <authorList>
            <person name="Jin X."/>
            <person name="Yang Y."/>
            <person name="Cao H."/>
            <person name="Gao B."/>
            <person name="Zhao Z."/>
        </authorList>
    </citation>
    <scope>NUCLEOTIDE SEQUENCE [LARGE SCALE GENOMIC DNA]</scope>
    <source>
        <strain evidence="2 3">MKS20</strain>
    </source>
</reference>
<sequence>MYQTYSVAKLIARRIAVVLGFIALVPILPFIKQPAKYSSVLFKMWLKTSDKPVWIAESEQVGRPFI</sequence>
<organism evidence="2 3">
    <name type="scientific">Motilimonas cestriensis</name>
    <dbReference type="NCBI Taxonomy" id="2742685"/>
    <lineage>
        <taxon>Bacteria</taxon>
        <taxon>Pseudomonadati</taxon>
        <taxon>Pseudomonadota</taxon>
        <taxon>Gammaproteobacteria</taxon>
        <taxon>Alteromonadales</taxon>
        <taxon>Alteromonadales genera incertae sedis</taxon>
        <taxon>Motilimonas</taxon>
    </lineage>
</organism>
<comment type="caution">
    <text evidence="2">The sequence shown here is derived from an EMBL/GenBank/DDBJ whole genome shotgun (WGS) entry which is preliminary data.</text>
</comment>
<keyword evidence="1" id="KW-0812">Transmembrane</keyword>
<accession>A0ABS8WBE2</accession>
<evidence type="ECO:0000313" key="3">
    <source>
        <dbReference type="Proteomes" id="UP001201273"/>
    </source>
</evidence>
<keyword evidence="3" id="KW-1185">Reference proteome</keyword>
<dbReference type="InterPro" id="IPR019663">
    <property type="entry name" value="YbfA"/>
</dbReference>
<keyword evidence="1" id="KW-1133">Transmembrane helix</keyword>
<feature type="transmembrane region" description="Helical" evidence="1">
    <location>
        <begin position="12"/>
        <end position="31"/>
    </location>
</feature>
<dbReference type="RefSeq" id="WP_233052903.1">
    <property type="nucleotide sequence ID" value="NZ_JAIMJA010000010.1"/>
</dbReference>
<evidence type="ECO:0000256" key="1">
    <source>
        <dbReference type="SAM" id="Phobius"/>
    </source>
</evidence>
<keyword evidence="1" id="KW-0472">Membrane</keyword>
<proteinExistence type="predicted"/>
<evidence type="ECO:0000313" key="2">
    <source>
        <dbReference type="EMBL" id="MCE2595422.1"/>
    </source>
</evidence>
<dbReference type="Pfam" id="PF10725">
    <property type="entry name" value="DUF2517"/>
    <property type="match status" value="1"/>
</dbReference>
<dbReference type="Proteomes" id="UP001201273">
    <property type="component" value="Unassembled WGS sequence"/>
</dbReference>
<name>A0ABS8WBE2_9GAMM</name>
<gene>
    <name evidence="2" type="ORF">K6Y31_11400</name>
</gene>
<protein>
    <submittedName>
        <fullName evidence="2">YbfA family protein</fullName>
    </submittedName>
</protein>
<dbReference type="EMBL" id="JAIMJA010000010">
    <property type="protein sequence ID" value="MCE2595422.1"/>
    <property type="molecule type" value="Genomic_DNA"/>
</dbReference>